<dbReference type="Gene3D" id="1.10.510.10">
    <property type="entry name" value="Transferase(Phosphotransferase) domain 1"/>
    <property type="match status" value="1"/>
</dbReference>
<dbReference type="VEuPathDB" id="FungiDB:KRP22_14380"/>
<dbReference type="InterPro" id="IPR032675">
    <property type="entry name" value="LRR_dom_sf"/>
</dbReference>
<dbReference type="InParanoid" id="H3GLZ9"/>
<reference evidence="7" key="2">
    <citation type="submission" date="2015-06" db="UniProtKB">
        <authorList>
            <consortium name="EnsemblProtists"/>
        </authorList>
    </citation>
    <scope>IDENTIFICATION</scope>
    <source>
        <strain evidence="7">Pr102</strain>
    </source>
</reference>
<dbReference type="PANTHER" id="PTHR44329:SF214">
    <property type="entry name" value="PROTEIN KINASE DOMAIN-CONTAINING PROTEIN"/>
    <property type="match status" value="1"/>
</dbReference>
<dbReference type="STRING" id="164328.H3GLZ9"/>
<dbReference type="InterPro" id="IPR011009">
    <property type="entry name" value="Kinase-like_dom_sf"/>
</dbReference>
<dbReference type="InterPro" id="IPR001611">
    <property type="entry name" value="Leu-rich_rpt"/>
</dbReference>
<keyword evidence="2" id="KW-0677">Repeat</keyword>
<dbReference type="InterPro" id="IPR000719">
    <property type="entry name" value="Prot_kinase_dom"/>
</dbReference>
<dbReference type="VEuPathDB" id="FungiDB:KRP23_11673"/>
<dbReference type="EnsemblProtists" id="Phyra77470">
    <property type="protein sequence ID" value="Phyra77470"/>
    <property type="gene ID" value="Phyra77470"/>
</dbReference>
<evidence type="ECO:0000313" key="7">
    <source>
        <dbReference type="EnsemblProtists" id="Phyra77470"/>
    </source>
</evidence>
<dbReference type="GO" id="GO:0005524">
    <property type="term" value="F:ATP binding"/>
    <property type="evidence" value="ECO:0007669"/>
    <property type="project" value="InterPro"/>
</dbReference>
<dbReference type="eggNOG" id="KOG0192">
    <property type="taxonomic scope" value="Eukaryota"/>
</dbReference>
<evidence type="ECO:0000256" key="5">
    <source>
        <dbReference type="SAM" id="SignalP"/>
    </source>
</evidence>
<feature type="chain" id="PRO_5003585697" description="Protein kinase domain-containing protein" evidence="5">
    <location>
        <begin position="28"/>
        <end position="805"/>
    </location>
</feature>
<reference evidence="8" key="1">
    <citation type="journal article" date="2006" name="Science">
        <title>Phytophthora genome sequences uncover evolutionary origins and mechanisms of pathogenesis.</title>
        <authorList>
            <person name="Tyler B.M."/>
            <person name="Tripathy S."/>
            <person name="Zhang X."/>
            <person name="Dehal P."/>
            <person name="Jiang R.H."/>
            <person name="Aerts A."/>
            <person name="Arredondo F.D."/>
            <person name="Baxter L."/>
            <person name="Bensasson D."/>
            <person name="Beynon J.L."/>
            <person name="Chapman J."/>
            <person name="Damasceno C.M."/>
            <person name="Dorrance A.E."/>
            <person name="Dou D."/>
            <person name="Dickerman A.W."/>
            <person name="Dubchak I.L."/>
            <person name="Garbelotto M."/>
            <person name="Gijzen M."/>
            <person name="Gordon S.G."/>
            <person name="Govers F."/>
            <person name="Grunwald N.J."/>
            <person name="Huang W."/>
            <person name="Ivors K.L."/>
            <person name="Jones R.W."/>
            <person name="Kamoun S."/>
            <person name="Krampis K."/>
            <person name="Lamour K.H."/>
            <person name="Lee M.K."/>
            <person name="McDonald W.H."/>
            <person name="Medina M."/>
            <person name="Meijer H.J."/>
            <person name="Nordberg E.K."/>
            <person name="Maclean D.J."/>
            <person name="Ospina-Giraldo M.D."/>
            <person name="Morris P.F."/>
            <person name="Phuntumart V."/>
            <person name="Putnam N.H."/>
            <person name="Rash S."/>
            <person name="Rose J.K."/>
            <person name="Sakihama Y."/>
            <person name="Salamov A.A."/>
            <person name="Savidor A."/>
            <person name="Scheuring C.F."/>
            <person name="Smith B.M."/>
            <person name="Sobral B.W."/>
            <person name="Terry A."/>
            <person name="Torto-Alalibo T.A."/>
            <person name="Win J."/>
            <person name="Xu Z."/>
            <person name="Zhang H."/>
            <person name="Grigoriev I.V."/>
            <person name="Rokhsar D.S."/>
            <person name="Boore J.L."/>
        </authorList>
    </citation>
    <scope>NUCLEOTIDE SEQUENCE [LARGE SCALE GENOMIC DNA]</scope>
    <source>
        <strain evidence="8">Pr102</strain>
    </source>
</reference>
<evidence type="ECO:0000256" key="4">
    <source>
        <dbReference type="SAM" id="Phobius"/>
    </source>
</evidence>
<feature type="region of interest" description="Disordered" evidence="3">
    <location>
        <begin position="355"/>
        <end position="384"/>
    </location>
</feature>
<dbReference type="HOGENOM" id="CLU_000288_7_24_1"/>
<dbReference type="PROSITE" id="PS00108">
    <property type="entry name" value="PROTEIN_KINASE_ST"/>
    <property type="match status" value="1"/>
</dbReference>
<dbReference type="InterPro" id="IPR025875">
    <property type="entry name" value="Leu-rich_rpt_4"/>
</dbReference>
<keyword evidence="4" id="KW-1133">Transmembrane helix</keyword>
<keyword evidence="4" id="KW-0812">Transmembrane</keyword>
<dbReference type="VEuPathDB" id="FungiDB:KRP23_9466"/>
<feature type="signal peptide" evidence="5">
    <location>
        <begin position="1"/>
        <end position="27"/>
    </location>
</feature>
<accession>H3GLZ9</accession>
<dbReference type="PROSITE" id="PS51450">
    <property type="entry name" value="LRR"/>
    <property type="match status" value="1"/>
</dbReference>
<dbReference type="Proteomes" id="UP000005238">
    <property type="component" value="Unassembled WGS sequence"/>
</dbReference>
<keyword evidence="8" id="KW-1185">Reference proteome</keyword>
<dbReference type="InterPro" id="IPR008271">
    <property type="entry name" value="Ser/Thr_kinase_AS"/>
</dbReference>
<dbReference type="AlphaFoldDB" id="H3GLZ9"/>
<dbReference type="OMA" id="SMSWIVG"/>
<dbReference type="Gene3D" id="3.80.10.10">
    <property type="entry name" value="Ribonuclease Inhibitor"/>
    <property type="match status" value="1"/>
</dbReference>
<evidence type="ECO:0000256" key="2">
    <source>
        <dbReference type="ARBA" id="ARBA00022737"/>
    </source>
</evidence>
<dbReference type="Pfam" id="PF12799">
    <property type="entry name" value="LRR_4"/>
    <property type="match status" value="1"/>
</dbReference>
<dbReference type="SMART" id="SM00220">
    <property type="entry name" value="S_TKc"/>
    <property type="match status" value="1"/>
</dbReference>
<dbReference type="PROSITE" id="PS50011">
    <property type="entry name" value="PROTEIN_KINASE_DOM"/>
    <property type="match status" value="1"/>
</dbReference>
<evidence type="ECO:0000259" key="6">
    <source>
        <dbReference type="PROSITE" id="PS50011"/>
    </source>
</evidence>
<evidence type="ECO:0000313" key="8">
    <source>
        <dbReference type="Proteomes" id="UP000005238"/>
    </source>
</evidence>
<dbReference type="VEuPathDB" id="FungiDB:KRP22_10963"/>
<dbReference type="PANTHER" id="PTHR44329">
    <property type="entry name" value="SERINE/THREONINE-PROTEIN KINASE TNNI3K-RELATED"/>
    <property type="match status" value="1"/>
</dbReference>
<feature type="transmembrane region" description="Helical" evidence="4">
    <location>
        <begin position="388"/>
        <end position="409"/>
    </location>
</feature>
<evidence type="ECO:0000256" key="3">
    <source>
        <dbReference type="SAM" id="MobiDB-lite"/>
    </source>
</evidence>
<keyword evidence="1" id="KW-0433">Leucine-rich repeat</keyword>
<keyword evidence="5" id="KW-0732">Signal</keyword>
<organism evidence="7 8">
    <name type="scientific">Phytophthora ramorum</name>
    <name type="common">Sudden oak death agent</name>
    <dbReference type="NCBI Taxonomy" id="164328"/>
    <lineage>
        <taxon>Eukaryota</taxon>
        <taxon>Sar</taxon>
        <taxon>Stramenopiles</taxon>
        <taxon>Oomycota</taxon>
        <taxon>Peronosporomycetes</taxon>
        <taxon>Peronosporales</taxon>
        <taxon>Peronosporaceae</taxon>
        <taxon>Phytophthora</taxon>
    </lineage>
</organism>
<dbReference type="EMBL" id="DS566021">
    <property type="status" value="NOT_ANNOTATED_CDS"/>
    <property type="molecule type" value="Genomic_DNA"/>
</dbReference>
<dbReference type="SUPFAM" id="SSF56112">
    <property type="entry name" value="Protein kinase-like (PK-like)"/>
    <property type="match status" value="1"/>
</dbReference>
<dbReference type="Pfam" id="PF00069">
    <property type="entry name" value="Pkinase"/>
    <property type="match status" value="1"/>
</dbReference>
<proteinExistence type="predicted"/>
<dbReference type="InterPro" id="IPR051681">
    <property type="entry name" value="Ser/Thr_Kinases-Pseudokinases"/>
</dbReference>
<protein>
    <recommendedName>
        <fullName evidence="6">Protein kinase domain-containing protein</fullName>
    </recommendedName>
</protein>
<evidence type="ECO:0000256" key="1">
    <source>
        <dbReference type="ARBA" id="ARBA00022614"/>
    </source>
</evidence>
<feature type="domain" description="Protein kinase" evidence="6">
    <location>
        <begin position="531"/>
        <end position="796"/>
    </location>
</feature>
<keyword evidence="4" id="KW-0472">Membrane</keyword>
<dbReference type="GO" id="GO:0004672">
    <property type="term" value="F:protein kinase activity"/>
    <property type="evidence" value="ECO:0000318"/>
    <property type="project" value="GO_Central"/>
</dbReference>
<name>H3GLZ9_PHYRM</name>
<sequence>MAPEGVWVRHLVALGLLWCLVPHVAIAACAGGSTTLATEGCSGCNDYDLCLGFTSASSCSGSGCETDGACTYQCLSVDASSEKLVVLVEFGDYKSDEELAAGGYTAADLASYPDETSEWPSVSNDQVTALGKISVSSTVTTFIASGGSAAVEYPKGKVSSIILSSNLISRATSVTTVGLQNLGLKNQIDTLPAFLPSSIESLDLSNTLLTALPAKLSTLQVLKELVLDNNYVTTVDSVEGIDSITTLYAESMNNNDVGNFTAVFSKLKSLDLGGNNLTNIPSVLYSYTNLKSLNLTGNPLTSRDFTSDEANFLNKLETLGLSASDFSEDANCDDSALNSIGDVAVCITDGGSVTSYTDSDSSTTSTNGADGSGTSTSTSSSSSSSTSVIVGIICGLLVVLFASFLFVLYRRKENKAGCSGASETFGYSSDQMSSSDVWLEHMQQSYGNHGSPPGVDMVIPRPSDVSMGIATATATREDAGTTEVAGTGKTISTYPSFMSTAEAGSKGKAKRFMSIWNDLDLLSLQLRAAEIKDIKQLGSGAYATVWLVHYRKLQILASKRLRPERRTKKHTAAFVEEIKLISNFDHPNLVKLIGAAWTVETDLQMLLEYMEGGDLRRYLAHVSTPSGWTPHKFGIAIDIIEALVYLHSLVPALVHRDLKSKNVLLSSNFKAKLSDFGTSRFRSSDKTMTGGVGTGRWLAPEVIRGDADYGPAADIYSFGVLLTELDTNQIPYDQVRASNGKIMSDLTILHRVATGKLHPKVRATCGVSLRDLIERCLDEDPSRRPSAPGIAYELRLIQQDVASSP</sequence>
<dbReference type="SUPFAM" id="SSF52058">
    <property type="entry name" value="L domain-like"/>
    <property type="match status" value="1"/>
</dbReference>